<reference evidence="1 2" key="1">
    <citation type="submission" date="2022-04" db="EMBL/GenBank/DDBJ databases">
        <title>Complete genome of Methanothermobacter tenebrarum strain RMAS.</title>
        <authorList>
            <person name="Nakamura K."/>
            <person name="Oshima K."/>
            <person name="Hattori M."/>
            <person name="Kamagata Y."/>
            <person name="Takamizawa K."/>
        </authorList>
    </citation>
    <scope>NUCLEOTIDE SEQUENCE [LARGE SCALE GENOMIC DNA]</scope>
    <source>
        <strain evidence="1 2">RMAS</strain>
    </source>
</reference>
<accession>A0ABN6PDJ3</accession>
<protein>
    <recommendedName>
        <fullName evidence="3">Class I SAM-dependent methyltransferase</fullName>
    </recommendedName>
</protein>
<dbReference type="PANTHER" id="PTHR43861">
    <property type="entry name" value="TRANS-ACONITATE 2-METHYLTRANSFERASE-RELATED"/>
    <property type="match status" value="1"/>
</dbReference>
<keyword evidence="2" id="KW-1185">Reference proteome</keyword>
<dbReference type="SUPFAM" id="SSF53335">
    <property type="entry name" value="S-adenosyl-L-methionine-dependent methyltransferases"/>
    <property type="match status" value="1"/>
</dbReference>
<sequence>MILEGPVGLYLKNLIDDLLDEIGNNVDGKRALDLGCGYGYYTVDLLQRGYEVDAVDISEHSIQMTQKEVEKMENHQRVKIHNINALKFKPKKKYDLIICFEMLEHLHKDLKLLKLINSWLKDDGVLLISVPHNEKLWNIRDEQAGHLRRYSKDEIKDKLKKANLKPTKILCYGFPFIRLLLGIYLKIEEMRLNRAKKEGEKGLSQNRPTLLSRMKRTSAPILKNLFKFDNLFINSDRGFGLVIMAKKIS</sequence>
<dbReference type="PANTHER" id="PTHR43861:SF6">
    <property type="entry name" value="METHYLTRANSFERASE TYPE 11"/>
    <property type="match status" value="1"/>
</dbReference>
<dbReference type="CDD" id="cd02440">
    <property type="entry name" value="AdoMet_MTases"/>
    <property type="match status" value="1"/>
</dbReference>
<evidence type="ECO:0000313" key="1">
    <source>
        <dbReference type="EMBL" id="BDH78768.1"/>
    </source>
</evidence>
<dbReference type="GeneID" id="71964643"/>
<dbReference type="Gene3D" id="3.40.50.150">
    <property type="entry name" value="Vaccinia Virus protein VP39"/>
    <property type="match status" value="1"/>
</dbReference>
<proteinExistence type="predicted"/>
<organism evidence="1 2">
    <name type="scientific">Methanothermobacter tenebrarum</name>
    <dbReference type="NCBI Taxonomy" id="680118"/>
    <lineage>
        <taxon>Archaea</taxon>
        <taxon>Methanobacteriati</taxon>
        <taxon>Methanobacteriota</taxon>
        <taxon>Methanomada group</taxon>
        <taxon>Methanobacteria</taxon>
        <taxon>Methanobacteriales</taxon>
        <taxon>Methanobacteriaceae</taxon>
        <taxon>Methanothermobacter</taxon>
    </lineage>
</organism>
<evidence type="ECO:0000313" key="2">
    <source>
        <dbReference type="Proteomes" id="UP000831817"/>
    </source>
</evidence>
<evidence type="ECO:0008006" key="3">
    <source>
        <dbReference type="Google" id="ProtNLM"/>
    </source>
</evidence>
<name>A0ABN6PDJ3_9EURY</name>
<gene>
    <name evidence="1" type="ORF">MTTB_01470</name>
</gene>
<dbReference type="Pfam" id="PF13489">
    <property type="entry name" value="Methyltransf_23"/>
    <property type="match status" value="1"/>
</dbReference>
<dbReference type="InterPro" id="IPR029063">
    <property type="entry name" value="SAM-dependent_MTases_sf"/>
</dbReference>
<dbReference type="RefSeq" id="WP_248564640.1">
    <property type="nucleotide sequence ID" value="NZ_AP025698.1"/>
</dbReference>
<dbReference type="EMBL" id="AP025698">
    <property type="protein sequence ID" value="BDH78768.1"/>
    <property type="molecule type" value="Genomic_DNA"/>
</dbReference>
<dbReference type="Proteomes" id="UP000831817">
    <property type="component" value="Chromosome"/>
</dbReference>